<evidence type="ECO:0000256" key="6">
    <source>
        <dbReference type="SAM" id="MobiDB-lite"/>
    </source>
</evidence>
<name>A0A063C3H4_USTVR</name>
<sequence>MEDKDHVSPSSPPWRRCLIQDVFQHAQAELLASAAEATRGPRPSSTKAASSPAPSTRSRSSHGHASDTLVVSLDEQTLDESYSRYSRTLHMVLLDPSYHVFASPRGRGALLYKVAQRTLVVVGDPMCCKGEMGAMLDELQRFRSARRLRLAFMGVSESFLEHAHEKRWASLRIGRERVLNPLANKVLDRRAGKRILSQNRQLLDPDRFALRLAMYAPGVAGIDAGVEAALDALYGDWCAAKLAAGGGKTPQAFITSYQLFSHRSKTAFLLARDRDGRLCGMAMLREVGAHAGFHIDPCIAAPDAPRGTTDLLVVTAMRLLRRAGLSYLSLGVEPASEVGGGGGGDDGSRWRVGDMLANAAYRAVTRARDVQGKRAYYDKFHPDPALESSLYVVLPSLFAWHEVLAVMKVAHVQARRAGA</sequence>
<dbReference type="PANTHER" id="PTHR34697">
    <property type="entry name" value="PHOSPHATIDYLGLYCEROL LYSYLTRANSFERASE"/>
    <property type="match status" value="1"/>
</dbReference>
<reference evidence="9" key="3">
    <citation type="submission" date="2020-03" db="EMBL/GenBank/DDBJ databases">
        <title>A mixture of massive structural variations and highly conserved coding sequences in Ustilaginoidea virens genome.</title>
        <authorList>
            <person name="Zhang K."/>
            <person name="Zhao Z."/>
            <person name="Zhang Z."/>
            <person name="Li Y."/>
            <person name="Hsiang T."/>
            <person name="Sun W."/>
        </authorList>
    </citation>
    <scope>NUCLEOTIDE SEQUENCE</scope>
    <source>
        <strain evidence="9">UV-8b</strain>
    </source>
</reference>
<evidence type="ECO:0000313" key="8">
    <source>
        <dbReference type="EMBL" id="GAO16360.1"/>
    </source>
</evidence>
<evidence type="ECO:0000313" key="9">
    <source>
        <dbReference type="EMBL" id="QUC16041.1"/>
    </source>
</evidence>
<feature type="domain" description="Phosphatidylglycerol lysyltransferase C-terminal" evidence="7">
    <location>
        <begin position="88"/>
        <end position="383"/>
    </location>
</feature>
<evidence type="ECO:0000313" key="10">
    <source>
        <dbReference type="Proteomes" id="UP000027002"/>
    </source>
</evidence>
<keyword evidence="4" id="KW-1133">Transmembrane helix</keyword>
<organism evidence="8 11">
    <name type="scientific">Ustilaginoidea virens</name>
    <name type="common">Rice false smut fungus</name>
    <name type="synonym">Villosiclava virens</name>
    <dbReference type="NCBI Taxonomy" id="1159556"/>
    <lineage>
        <taxon>Eukaryota</taxon>
        <taxon>Fungi</taxon>
        <taxon>Dikarya</taxon>
        <taxon>Ascomycota</taxon>
        <taxon>Pezizomycotina</taxon>
        <taxon>Sordariomycetes</taxon>
        <taxon>Hypocreomycetidae</taxon>
        <taxon>Hypocreales</taxon>
        <taxon>Clavicipitaceae</taxon>
        <taxon>Ustilaginoidea</taxon>
    </lineage>
</organism>
<comment type="subcellular location">
    <subcellularLocation>
        <location evidence="1">Cell membrane</location>
        <topology evidence="1">Multi-pass membrane protein</topology>
    </subcellularLocation>
</comment>
<evidence type="ECO:0000256" key="3">
    <source>
        <dbReference type="ARBA" id="ARBA00022692"/>
    </source>
</evidence>
<evidence type="ECO:0000259" key="7">
    <source>
        <dbReference type="Pfam" id="PF09924"/>
    </source>
</evidence>
<keyword evidence="2" id="KW-1003">Cell membrane</keyword>
<dbReference type="GeneID" id="66061060"/>
<dbReference type="OrthoDB" id="5421852at2759"/>
<dbReference type="AlphaFoldDB" id="A0A063C3H4"/>
<dbReference type="RefSeq" id="XP_042993714.1">
    <property type="nucleotide sequence ID" value="XM_043137780.1"/>
</dbReference>
<dbReference type="Proteomes" id="UP000027002">
    <property type="component" value="Chromosome 1"/>
</dbReference>
<dbReference type="GO" id="GO:0016755">
    <property type="term" value="F:aminoacyltransferase activity"/>
    <property type="evidence" value="ECO:0007669"/>
    <property type="project" value="TreeGrafter"/>
</dbReference>
<feature type="compositionally biased region" description="Low complexity" evidence="6">
    <location>
        <begin position="33"/>
        <end position="58"/>
    </location>
</feature>
<dbReference type="HOGENOM" id="CLU_032338_0_1_1"/>
<proteinExistence type="predicted"/>
<protein>
    <recommendedName>
        <fullName evidence="7">Phosphatidylglycerol lysyltransferase C-terminal domain-containing protein</fullName>
    </recommendedName>
</protein>
<gene>
    <name evidence="9" type="ORF">UV8b_00282</name>
    <name evidence="8" type="ORF">UVI_02049840</name>
</gene>
<evidence type="ECO:0000313" key="11">
    <source>
        <dbReference type="Proteomes" id="UP000054053"/>
    </source>
</evidence>
<dbReference type="Pfam" id="PF09924">
    <property type="entry name" value="LPG_synthase_C"/>
    <property type="match status" value="1"/>
</dbReference>
<dbReference type="GO" id="GO:0005886">
    <property type="term" value="C:plasma membrane"/>
    <property type="evidence" value="ECO:0007669"/>
    <property type="project" value="UniProtKB-SubCell"/>
</dbReference>
<keyword evidence="3" id="KW-0812">Transmembrane</keyword>
<reference evidence="8" key="1">
    <citation type="journal article" date="2016" name="Genome Announc.">
        <title>Genome Sequence of Ustilaginoidea virens IPU010, a Rice Pathogenic Fungus Causing False Smut.</title>
        <authorList>
            <person name="Kumagai T."/>
            <person name="Ishii T."/>
            <person name="Terai G."/>
            <person name="Umemura M."/>
            <person name="Machida M."/>
            <person name="Asai K."/>
        </authorList>
    </citation>
    <scope>NUCLEOTIDE SEQUENCE [LARGE SCALE GENOMIC DNA]</scope>
    <source>
        <strain evidence="8">IPU010</strain>
    </source>
</reference>
<evidence type="ECO:0000256" key="4">
    <source>
        <dbReference type="ARBA" id="ARBA00022989"/>
    </source>
</evidence>
<reference evidence="11" key="2">
    <citation type="journal article" date="2016" name="Genome Announc.">
        <title>Genome sequence of Ustilaginoidea virens IPU010, a rice pathogenic fungus causing false smut.</title>
        <authorList>
            <person name="Kumagai T."/>
            <person name="Ishii T."/>
            <person name="Terai G."/>
            <person name="Umemura M."/>
            <person name="Machida M."/>
            <person name="Asai K."/>
        </authorList>
    </citation>
    <scope>NUCLEOTIDE SEQUENCE [LARGE SCALE GENOMIC DNA]</scope>
    <source>
        <strain evidence="11">IPU010</strain>
    </source>
</reference>
<dbReference type="InterPro" id="IPR051211">
    <property type="entry name" value="PG_lysyltransferase"/>
</dbReference>
<dbReference type="STRING" id="1159556.A0A063C3H4"/>
<dbReference type="Proteomes" id="UP000054053">
    <property type="component" value="Unassembled WGS sequence"/>
</dbReference>
<accession>A0A063C3H4</accession>
<evidence type="ECO:0000256" key="1">
    <source>
        <dbReference type="ARBA" id="ARBA00004651"/>
    </source>
</evidence>
<evidence type="ECO:0000256" key="2">
    <source>
        <dbReference type="ARBA" id="ARBA00022475"/>
    </source>
</evidence>
<evidence type="ECO:0000256" key="5">
    <source>
        <dbReference type="ARBA" id="ARBA00023136"/>
    </source>
</evidence>
<dbReference type="EMBL" id="CP072753">
    <property type="protein sequence ID" value="QUC16041.1"/>
    <property type="molecule type" value="Genomic_DNA"/>
</dbReference>
<feature type="region of interest" description="Disordered" evidence="6">
    <location>
        <begin position="33"/>
        <end position="68"/>
    </location>
</feature>
<dbReference type="PANTHER" id="PTHR34697:SF2">
    <property type="entry name" value="PHOSPHATIDYLGLYCEROL LYSYLTRANSFERASE"/>
    <property type="match status" value="1"/>
</dbReference>
<dbReference type="EMBL" id="BBTG02000035">
    <property type="protein sequence ID" value="GAO16360.1"/>
    <property type="molecule type" value="Genomic_DNA"/>
</dbReference>
<dbReference type="KEGG" id="uvi:66061060"/>
<dbReference type="InterPro" id="IPR024320">
    <property type="entry name" value="LPG_synthase_C"/>
</dbReference>
<keyword evidence="5" id="KW-0472">Membrane</keyword>
<keyword evidence="10" id="KW-1185">Reference proteome</keyword>
<dbReference type="GO" id="GO:0055091">
    <property type="term" value="P:phospholipid homeostasis"/>
    <property type="evidence" value="ECO:0007669"/>
    <property type="project" value="TreeGrafter"/>
</dbReference>